<evidence type="ECO:0000313" key="1">
    <source>
        <dbReference type="EMBL" id="JAH74451.1"/>
    </source>
</evidence>
<name>A0A0E9V8W8_ANGAN</name>
<reference evidence="1" key="2">
    <citation type="journal article" date="2015" name="Fish Shellfish Immunol.">
        <title>Early steps in the European eel (Anguilla anguilla)-Vibrio vulnificus interaction in the gills: Role of the RtxA13 toxin.</title>
        <authorList>
            <person name="Callol A."/>
            <person name="Pajuelo D."/>
            <person name="Ebbesson L."/>
            <person name="Teles M."/>
            <person name="MacKenzie S."/>
            <person name="Amaro C."/>
        </authorList>
    </citation>
    <scope>NUCLEOTIDE SEQUENCE</scope>
</reference>
<proteinExistence type="predicted"/>
<accession>A0A0E9V8W8</accession>
<sequence length="53" mass="6010">MKLANQSKAKKMKHSENSQNITVPFQIFQTYCNDQPPFLEHCTLTANSLKTGP</sequence>
<dbReference type="AlphaFoldDB" id="A0A0E9V8W8"/>
<protein>
    <submittedName>
        <fullName evidence="1">Uncharacterized protein</fullName>
    </submittedName>
</protein>
<reference evidence="1" key="1">
    <citation type="submission" date="2014-11" db="EMBL/GenBank/DDBJ databases">
        <authorList>
            <person name="Amaro Gonzalez C."/>
        </authorList>
    </citation>
    <scope>NUCLEOTIDE SEQUENCE</scope>
</reference>
<dbReference type="EMBL" id="GBXM01034126">
    <property type="protein sequence ID" value="JAH74451.1"/>
    <property type="molecule type" value="Transcribed_RNA"/>
</dbReference>
<organism evidence="1">
    <name type="scientific">Anguilla anguilla</name>
    <name type="common">European freshwater eel</name>
    <name type="synonym">Muraena anguilla</name>
    <dbReference type="NCBI Taxonomy" id="7936"/>
    <lineage>
        <taxon>Eukaryota</taxon>
        <taxon>Metazoa</taxon>
        <taxon>Chordata</taxon>
        <taxon>Craniata</taxon>
        <taxon>Vertebrata</taxon>
        <taxon>Euteleostomi</taxon>
        <taxon>Actinopterygii</taxon>
        <taxon>Neopterygii</taxon>
        <taxon>Teleostei</taxon>
        <taxon>Anguilliformes</taxon>
        <taxon>Anguillidae</taxon>
        <taxon>Anguilla</taxon>
    </lineage>
</organism>